<dbReference type="EMBL" id="MTEJ01000338">
    <property type="protein sequence ID" value="OQX04426.1"/>
    <property type="molecule type" value="Genomic_DNA"/>
</dbReference>
<gene>
    <name evidence="1" type="ORF">BWK73_36195</name>
</gene>
<sequence length="236" mass="26577">MIIQRAEHPGSHERHLLRKVANPLFENALVLDDDNLLDAQRRDHDELVAFQAEFHQLLEAATTLKGTVESDVVLQLKDRFDRAYETASHLMDDQTPAKQAIRKLLSFIMMAVRQGAGNDAQAHHELDQEEMAREAHFSLLDSTLVADLLNPESPIQPDELIPTLLSSSKDELQLALQIFDEVQLLAMLTDGAKRLEHLQQNGIHVEEAWQTLAFMQGYAEFAGELGNSEKAQPVKE</sequence>
<name>A0A1Y1QG44_9GAMM</name>
<dbReference type="AlphaFoldDB" id="A0A1Y1QG44"/>
<organism evidence="1 2">
    <name type="scientific">Thiothrix lacustris</name>
    <dbReference type="NCBI Taxonomy" id="525917"/>
    <lineage>
        <taxon>Bacteria</taxon>
        <taxon>Pseudomonadati</taxon>
        <taxon>Pseudomonadota</taxon>
        <taxon>Gammaproteobacteria</taxon>
        <taxon>Thiotrichales</taxon>
        <taxon>Thiotrichaceae</taxon>
        <taxon>Thiothrix</taxon>
    </lineage>
</organism>
<comment type="caution">
    <text evidence="1">The sequence shown here is derived from an EMBL/GenBank/DDBJ whole genome shotgun (WGS) entry which is preliminary data.</text>
</comment>
<protein>
    <submittedName>
        <fullName evidence="1">Uncharacterized protein</fullName>
    </submittedName>
</protein>
<dbReference type="Proteomes" id="UP000192491">
    <property type="component" value="Unassembled WGS sequence"/>
</dbReference>
<proteinExistence type="predicted"/>
<evidence type="ECO:0000313" key="2">
    <source>
        <dbReference type="Proteomes" id="UP000192491"/>
    </source>
</evidence>
<evidence type="ECO:0000313" key="1">
    <source>
        <dbReference type="EMBL" id="OQX04426.1"/>
    </source>
</evidence>
<accession>A0A1Y1QG44</accession>
<reference evidence="1 2" key="1">
    <citation type="submission" date="2017-01" db="EMBL/GenBank/DDBJ databases">
        <title>Novel large sulfur bacteria in the metagenomes of groundwater-fed chemosynthetic microbial mats in the Lake Huron basin.</title>
        <authorList>
            <person name="Sharrar A.M."/>
            <person name="Flood B.E."/>
            <person name="Bailey J.V."/>
            <person name="Jones D.S."/>
            <person name="Biddanda B."/>
            <person name="Ruberg S.A."/>
            <person name="Marcus D.N."/>
            <person name="Dick G.J."/>
        </authorList>
    </citation>
    <scope>NUCLEOTIDE SEQUENCE [LARGE SCALE GENOMIC DNA]</scope>
    <source>
        <strain evidence="1">A8</strain>
    </source>
</reference>